<proteinExistence type="predicted"/>
<dbReference type="Proteomes" id="UP000674318">
    <property type="component" value="Chromosome 35"/>
</dbReference>
<dbReference type="RefSeq" id="XP_067753370.1">
    <property type="nucleotide sequence ID" value="XM_067897213.1"/>
</dbReference>
<sequence>MKKSRRLSQGIQPELHRYAQATFHEGTHRQAPGDSTPWRDVSSPVNRLRAWWLAPAAKGSVIAAWSLTCVVGAYCFSIQQDAKGTYLLNNVLLRNLHEESQRANANEERSRELQEAMRQYLSEETTRKRSTAKLEEYAASSEKMKAGIVNYELELARERARADATHGRNQQLVGELISLRQQMLQVQKDNNTLVGEVEKLQRLLKRFSQS</sequence>
<comment type="caution">
    <text evidence="2">The sequence shown here is derived from an EMBL/GenBank/DDBJ whole genome shotgun (WGS) entry which is preliminary data.</text>
</comment>
<dbReference type="GeneID" id="94287290"/>
<feature type="coiled-coil region" evidence="1">
    <location>
        <begin position="96"/>
        <end position="123"/>
    </location>
</feature>
<dbReference type="AlphaFoldDB" id="A0A836HG00"/>
<name>A0A836HG00_9TRYP</name>
<keyword evidence="1" id="KW-0175">Coiled coil</keyword>
<evidence type="ECO:0000313" key="2">
    <source>
        <dbReference type="EMBL" id="KAG5492586.1"/>
    </source>
</evidence>
<gene>
    <name evidence="2" type="ORF">JKF63_01165</name>
</gene>
<organism evidence="2 3">
    <name type="scientific">Porcisia hertigi</name>
    <dbReference type="NCBI Taxonomy" id="2761500"/>
    <lineage>
        <taxon>Eukaryota</taxon>
        <taxon>Discoba</taxon>
        <taxon>Euglenozoa</taxon>
        <taxon>Kinetoplastea</taxon>
        <taxon>Metakinetoplastina</taxon>
        <taxon>Trypanosomatida</taxon>
        <taxon>Trypanosomatidae</taxon>
        <taxon>Leishmaniinae</taxon>
        <taxon>Porcisia</taxon>
    </lineage>
</organism>
<accession>A0A836HG00</accession>
<dbReference type="EMBL" id="JAFJZO010000035">
    <property type="protein sequence ID" value="KAG5492586.1"/>
    <property type="molecule type" value="Genomic_DNA"/>
</dbReference>
<dbReference type="OrthoDB" id="269645at2759"/>
<keyword evidence="3" id="KW-1185">Reference proteome</keyword>
<evidence type="ECO:0000256" key="1">
    <source>
        <dbReference type="SAM" id="Coils"/>
    </source>
</evidence>
<evidence type="ECO:0000313" key="3">
    <source>
        <dbReference type="Proteomes" id="UP000674318"/>
    </source>
</evidence>
<protein>
    <submittedName>
        <fullName evidence="2">Uncharacterized protein</fullName>
    </submittedName>
</protein>
<reference evidence="2 3" key="1">
    <citation type="submission" date="2021-02" db="EMBL/GenBank/DDBJ databases">
        <title>Porcisia hertigi Genome sequencing and assembly.</title>
        <authorList>
            <person name="Almutairi H."/>
            <person name="Gatherer D."/>
        </authorList>
    </citation>
    <scope>NUCLEOTIDE SEQUENCE [LARGE SCALE GENOMIC DNA]</scope>
    <source>
        <strain evidence="2 3">C119</strain>
    </source>
</reference>
<dbReference type="KEGG" id="phet:94287290"/>